<keyword evidence="2" id="KW-0472">Membrane</keyword>
<dbReference type="InterPro" id="IPR021434">
    <property type="entry name" value="DUF3082"/>
</dbReference>
<evidence type="ECO:0000313" key="3">
    <source>
        <dbReference type="EMBL" id="PIN03572.1"/>
    </source>
</evidence>
<keyword evidence="2" id="KW-1133">Transmembrane helix</keyword>
<comment type="caution">
    <text evidence="3">The sequence shown here is derived from an EMBL/GenBank/DDBJ whole genome shotgun (WGS) entry which is preliminary data.</text>
</comment>
<dbReference type="PANTHER" id="PTHR35733:SF1">
    <property type="entry name" value="OS02G0307800 PROTEIN"/>
    <property type="match status" value="1"/>
</dbReference>
<reference evidence="4" key="1">
    <citation type="journal article" date="2018" name="Gigascience">
        <title>Genome assembly of the Pink Ipe (Handroanthus impetiginosus, Bignoniaceae), a highly valued, ecologically keystone Neotropical timber forest tree.</title>
        <authorList>
            <person name="Silva-Junior O.B."/>
            <person name="Grattapaglia D."/>
            <person name="Novaes E."/>
            <person name="Collevatti R.G."/>
        </authorList>
    </citation>
    <scope>NUCLEOTIDE SEQUENCE [LARGE SCALE GENOMIC DNA]</scope>
    <source>
        <strain evidence="4">cv. UFG-1</strain>
    </source>
</reference>
<evidence type="ECO:0000256" key="1">
    <source>
        <dbReference type="SAM" id="MobiDB-lite"/>
    </source>
</evidence>
<evidence type="ECO:0000313" key="4">
    <source>
        <dbReference type="Proteomes" id="UP000231279"/>
    </source>
</evidence>
<dbReference type="GO" id="GO:0009535">
    <property type="term" value="C:chloroplast thylakoid membrane"/>
    <property type="evidence" value="ECO:0007669"/>
    <property type="project" value="TreeGrafter"/>
</dbReference>
<dbReference type="OrthoDB" id="5296at2759"/>
<feature type="compositionally biased region" description="Polar residues" evidence="1">
    <location>
        <begin position="265"/>
        <end position="274"/>
    </location>
</feature>
<evidence type="ECO:0000256" key="2">
    <source>
        <dbReference type="SAM" id="Phobius"/>
    </source>
</evidence>
<feature type="transmembrane region" description="Helical" evidence="2">
    <location>
        <begin position="207"/>
        <end position="234"/>
    </location>
</feature>
<dbReference type="AlphaFoldDB" id="A0A2G9GED2"/>
<name>A0A2G9GED2_9LAMI</name>
<evidence type="ECO:0008006" key="5">
    <source>
        <dbReference type="Google" id="ProtNLM"/>
    </source>
</evidence>
<dbReference type="Proteomes" id="UP000231279">
    <property type="component" value="Unassembled WGS sequence"/>
</dbReference>
<protein>
    <recommendedName>
        <fullName evidence="5">Transmembrane protein</fullName>
    </recommendedName>
</protein>
<organism evidence="3 4">
    <name type="scientific">Handroanthus impetiginosus</name>
    <dbReference type="NCBI Taxonomy" id="429701"/>
    <lineage>
        <taxon>Eukaryota</taxon>
        <taxon>Viridiplantae</taxon>
        <taxon>Streptophyta</taxon>
        <taxon>Embryophyta</taxon>
        <taxon>Tracheophyta</taxon>
        <taxon>Spermatophyta</taxon>
        <taxon>Magnoliopsida</taxon>
        <taxon>eudicotyledons</taxon>
        <taxon>Gunneridae</taxon>
        <taxon>Pentapetalae</taxon>
        <taxon>asterids</taxon>
        <taxon>lamiids</taxon>
        <taxon>Lamiales</taxon>
        <taxon>Bignoniaceae</taxon>
        <taxon>Crescentiina</taxon>
        <taxon>Tabebuia alliance</taxon>
        <taxon>Handroanthus</taxon>
    </lineage>
</organism>
<feature type="transmembrane region" description="Helical" evidence="2">
    <location>
        <begin position="97"/>
        <end position="118"/>
    </location>
</feature>
<proteinExistence type="predicted"/>
<keyword evidence="4" id="KW-1185">Reference proteome</keyword>
<keyword evidence="2" id="KW-0812">Transmembrane</keyword>
<dbReference type="Pfam" id="PF11282">
    <property type="entry name" value="DUF3082"/>
    <property type="match status" value="1"/>
</dbReference>
<sequence>MAHKMIHTHRQLLHSANFLFSPLSPFPFPHSLNFPFRPSNHSSLCSAHNTWLAQISEELTTAAITAVSSTPPPLEEGPIELPSSISSIIAAYDDPNVIQTATSVFLTGAFTLILFRSLRRRAKRAKQMRVRSSGAKKSWKEEAIGSLRTMSKSPVKAKSPPSPDQALLGALIAAAFGVLLYKFTTSIEYTLNHQTLSNNYSVRQITITIRTIINGLCYLATFVFGFNSLGLFLYSGQLAMNSFVEVPSSEGKASLSSELHDVESSGRTILSEDQTQTKHNNEDLN</sequence>
<feature type="region of interest" description="Disordered" evidence="1">
    <location>
        <begin position="255"/>
        <end position="285"/>
    </location>
</feature>
<accession>A0A2G9GED2</accession>
<feature type="compositionally biased region" description="Basic and acidic residues" evidence="1">
    <location>
        <begin position="275"/>
        <end position="285"/>
    </location>
</feature>
<dbReference type="EMBL" id="NKXS01005474">
    <property type="protein sequence ID" value="PIN03572.1"/>
    <property type="molecule type" value="Genomic_DNA"/>
</dbReference>
<gene>
    <name evidence="3" type="ORF">CDL12_23904</name>
</gene>
<dbReference type="PANTHER" id="PTHR35733">
    <property type="entry name" value="OS02G0307800 PROTEIN"/>
    <property type="match status" value="1"/>
</dbReference>